<evidence type="ECO:0000256" key="1">
    <source>
        <dbReference type="ARBA" id="ARBA00006845"/>
    </source>
</evidence>
<protein>
    <submittedName>
        <fullName evidence="3">Barstar family protein</fullName>
    </submittedName>
</protein>
<dbReference type="SUPFAM" id="SSF52038">
    <property type="entry name" value="Barstar-related"/>
    <property type="match status" value="1"/>
</dbReference>
<evidence type="ECO:0000259" key="2">
    <source>
        <dbReference type="Pfam" id="PF01337"/>
    </source>
</evidence>
<dbReference type="Pfam" id="PF01337">
    <property type="entry name" value="Barstar"/>
    <property type="match status" value="1"/>
</dbReference>
<comment type="similarity">
    <text evidence="1">Belongs to the barstar family.</text>
</comment>
<dbReference type="InterPro" id="IPR035905">
    <property type="entry name" value="Barstar-like_sf"/>
</dbReference>
<reference evidence="4" key="1">
    <citation type="submission" date="2023-07" db="EMBL/GenBank/DDBJ databases">
        <title>30 novel species of actinomycetes from the DSMZ collection.</title>
        <authorList>
            <person name="Nouioui I."/>
        </authorList>
    </citation>
    <scope>NUCLEOTIDE SEQUENCE [LARGE SCALE GENOMIC DNA]</scope>
    <source>
        <strain evidence="4">DSM 41636</strain>
    </source>
</reference>
<keyword evidence="4" id="KW-1185">Reference proteome</keyword>
<feature type="domain" description="Barstar (barnase inhibitor)" evidence="2">
    <location>
        <begin position="270"/>
        <end position="336"/>
    </location>
</feature>
<gene>
    <name evidence="3" type="ORF">RM705_13695</name>
</gene>
<accession>A0ABU2PVN5</accession>
<dbReference type="EMBL" id="JAVRFA010000012">
    <property type="protein sequence ID" value="MDT0395734.1"/>
    <property type="molecule type" value="Genomic_DNA"/>
</dbReference>
<name>A0ABU2PVN5_9ACTN</name>
<dbReference type="Proteomes" id="UP001183881">
    <property type="component" value="Unassembled WGS sequence"/>
</dbReference>
<organism evidence="3 4">
    <name type="scientific">Streptomyces edwardsiae</name>
    <dbReference type="NCBI Taxonomy" id="3075527"/>
    <lineage>
        <taxon>Bacteria</taxon>
        <taxon>Bacillati</taxon>
        <taxon>Actinomycetota</taxon>
        <taxon>Actinomycetes</taxon>
        <taxon>Kitasatosporales</taxon>
        <taxon>Streptomycetaceae</taxon>
        <taxon>Streptomyces</taxon>
    </lineage>
</organism>
<dbReference type="RefSeq" id="WP_311644056.1">
    <property type="nucleotide sequence ID" value="NZ_JAVRFA010000012.1"/>
</dbReference>
<sequence length="365" mass="40555">MIPSVQEDENHRGPTRYTLTETEHGHAWGVCVEAEGLFREPRRGTYELLGWVPVDGEVRDWVGSRVWLVPDAEGLEPWLLEDAESSGQFPGTDSLLLTGLDDYEGPPEGHRGSVRVHDGHRWLGSCREFARVLPPEQVAPPLVLKGLAPSDQLRAALLKGTRRALDLEEAALEIRDDQGEPLTERLLWTKVTAWQPSSNGTDLIDLELEGKLFTPVPEYARPIWERWLAGPPDTLGAWACLDTRRRGAWLDLVRERACRRAHRDRPARHAYELDGRHITDEPGLYLALGEAVNGPGGYFGGCLDALDDCLGGTFGYTAPATLLWRDAVTAREHLSKTLTPDGQPYDLFAEVLNVLAEGDMHVTLA</sequence>
<evidence type="ECO:0000313" key="3">
    <source>
        <dbReference type="EMBL" id="MDT0395734.1"/>
    </source>
</evidence>
<dbReference type="InterPro" id="IPR000468">
    <property type="entry name" value="Barstar"/>
</dbReference>
<proteinExistence type="inferred from homology"/>
<evidence type="ECO:0000313" key="4">
    <source>
        <dbReference type="Proteomes" id="UP001183881"/>
    </source>
</evidence>
<dbReference type="Gene3D" id="3.30.370.10">
    <property type="entry name" value="Barstar-like"/>
    <property type="match status" value="1"/>
</dbReference>
<comment type="caution">
    <text evidence="3">The sequence shown here is derived from an EMBL/GenBank/DDBJ whole genome shotgun (WGS) entry which is preliminary data.</text>
</comment>